<dbReference type="SUPFAM" id="SSF55315">
    <property type="entry name" value="L30e-like"/>
    <property type="match status" value="1"/>
</dbReference>
<dbReference type="EMBL" id="FQTU01000023">
    <property type="protein sequence ID" value="SHF24328.1"/>
    <property type="molecule type" value="Genomic_DNA"/>
</dbReference>
<name>A0A1M5A227_9FIRM</name>
<accession>A0A1M5A227</accession>
<keyword evidence="2" id="KW-0689">Ribosomal protein</keyword>
<feature type="domain" description="Ribosomal protein eL8/eL30/eS12/Gadd45" evidence="1">
    <location>
        <begin position="5"/>
        <end position="78"/>
    </location>
</feature>
<dbReference type="Pfam" id="PF01248">
    <property type="entry name" value="Ribosomal_L7Ae"/>
    <property type="match status" value="1"/>
</dbReference>
<keyword evidence="3" id="KW-1185">Reference proteome</keyword>
<proteinExistence type="predicted"/>
<keyword evidence="2" id="KW-0687">Ribonucleoprotein</keyword>
<dbReference type="InterPro" id="IPR029064">
    <property type="entry name" value="Ribosomal_eL30-like_sf"/>
</dbReference>
<protein>
    <submittedName>
        <fullName evidence="2">LSU ribosomal protein L7AE</fullName>
    </submittedName>
</protein>
<evidence type="ECO:0000313" key="3">
    <source>
        <dbReference type="Proteomes" id="UP000184251"/>
    </source>
</evidence>
<sequence length="81" mass="8749">MLDELKAGIVVVGTRQTVKTVKANEARLVYLAKDADGHITDEVESACKNNNVEIIYVDSMEDLGQACGIERKTAAAALLKE</sequence>
<dbReference type="Proteomes" id="UP000184251">
    <property type="component" value="Unassembled WGS sequence"/>
</dbReference>
<organism evidence="2 3">
    <name type="scientific">Alkalibacter saccharofermentans DSM 14828</name>
    <dbReference type="NCBI Taxonomy" id="1120975"/>
    <lineage>
        <taxon>Bacteria</taxon>
        <taxon>Bacillati</taxon>
        <taxon>Bacillota</taxon>
        <taxon>Clostridia</taxon>
        <taxon>Eubacteriales</taxon>
        <taxon>Eubacteriaceae</taxon>
        <taxon>Alkalibacter</taxon>
    </lineage>
</organism>
<reference evidence="2 3" key="1">
    <citation type="submission" date="2016-11" db="EMBL/GenBank/DDBJ databases">
        <authorList>
            <person name="Jaros S."/>
            <person name="Januszkiewicz K."/>
            <person name="Wedrychowicz H."/>
        </authorList>
    </citation>
    <scope>NUCLEOTIDE SEQUENCE [LARGE SCALE GENOMIC DNA]</scope>
    <source>
        <strain evidence="2 3">DSM 14828</strain>
    </source>
</reference>
<dbReference type="RefSeq" id="WP_073272156.1">
    <property type="nucleotide sequence ID" value="NZ_FQTU01000023.1"/>
</dbReference>
<dbReference type="STRING" id="1120975.SAMN02746064_02204"/>
<evidence type="ECO:0000259" key="1">
    <source>
        <dbReference type="Pfam" id="PF01248"/>
    </source>
</evidence>
<dbReference type="PRINTS" id="PR00884">
    <property type="entry name" value="RIBOSOMALHS6"/>
</dbReference>
<gene>
    <name evidence="2" type="ORF">SAMN02746064_02204</name>
</gene>
<dbReference type="Gene3D" id="3.30.1330.30">
    <property type="match status" value="1"/>
</dbReference>
<dbReference type="AlphaFoldDB" id="A0A1M5A227"/>
<dbReference type="GO" id="GO:0005840">
    <property type="term" value="C:ribosome"/>
    <property type="evidence" value="ECO:0007669"/>
    <property type="project" value="UniProtKB-KW"/>
</dbReference>
<evidence type="ECO:0000313" key="2">
    <source>
        <dbReference type="EMBL" id="SHF24328.1"/>
    </source>
</evidence>
<dbReference type="OrthoDB" id="2353623at2"/>
<dbReference type="InterPro" id="IPR004038">
    <property type="entry name" value="Ribosomal_eL8/eL30/eS12/Gad45"/>
</dbReference>